<reference evidence="4" key="1">
    <citation type="submission" date="2020-10" db="EMBL/GenBank/DDBJ databases">
        <title>Taxonomic study of unclassified bacteria belonging to the class Ktedonobacteria.</title>
        <authorList>
            <person name="Yabe S."/>
            <person name="Wang C.M."/>
            <person name="Zheng Y."/>
            <person name="Sakai Y."/>
            <person name="Cavaletti L."/>
            <person name="Monciardini P."/>
            <person name="Donadio S."/>
        </authorList>
    </citation>
    <scope>NUCLEOTIDE SEQUENCE</scope>
    <source>
        <strain evidence="4">SOSP1-1</strain>
    </source>
</reference>
<dbReference type="InterPro" id="IPR002068">
    <property type="entry name" value="A-crystallin/Hsp20_dom"/>
</dbReference>
<name>A0A8J3I2G8_9CHLR</name>
<proteinExistence type="inferred from homology"/>
<protein>
    <recommendedName>
        <fullName evidence="3">SHSP domain-containing protein</fullName>
    </recommendedName>
</protein>
<evidence type="ECO:0000313" key="4">
    <source>
        <dbReference type="EMBL" id="GHO45503.1"/>
    </source>
</evidence>
<dbReference type="Gene3D" id="2.60.40.790">
    <property type="match status" value="1"/>
</dbReference>
<feature type="domain" description="SHSP" evidence="3">
    <location>
        <begin position="3"/>
        <end position="118"/>
    </location>
</feature>
<comment type="caution">
    <text evidence="4">The sequence shown here is derived from an EMBL/GenBank/DDBJ whole genome shotgun (WGS) entry which is preliminary data.</text>
</comment>
<dbReference type="SUPFAM" id="SSF49764">
    <property type="entry name" value="HSP20-like chaperones"/>
    <property type="match status" value="1"/>
</dbReference>
<dbReference type="Pfam" id="PF00011">
    <property type="entry name" value="HSP20"/>
    <property type="match status" value="1"/>
</dbReference>
<dbReference type="EMBL" id="BNJF01000001">
    <property type="protein sequence ID" value="GHO45503.1"/>
    <property type="molecule type" value="Genomic_DNA"/>
</dbReference>
<keyword evidence="5" id="KW-1185">Reference proteome</keyword>
<dbReference type="RefSeq" id="WP_220194831.1">
    <property type="nucleotide sequence ID" value="NZ_BNJF01000001.1"/>
</dbReference>
<evidence type="ECO:0000256" key="1">
    <source>
        <dbReference type="PROSITE-ProRule" id="PRU00285"/>
    </source>
</evidence>
<dbReference type="Proteomes" id="UP000612362">
    <property type="component" value="Unassembled WGS sequence"/>
</dbReference>
<accession>A0A8J3I2G8</accession>
<comment type="similarity">
    <text evidence="1 2">Belongs to the small heat shock protein (HSP20) family.</text>
</comment>
<dbReference type="CDD" id="cd06464">
    <property type="entry name" value="ACD_sHsps-like"/>
    <property type="match status" value="1"/>
</dbReference>
<dbReference type="InterPro" id="IPR008978">
    <property type="entry name" value="HSP20-like_chaperone"/>
</dbReference>
<evidence type="ECO:0000313" key="5">
    <source>
        <dbReference type="Proteomes" id="UP000612362"/>
    </source>
</evidence>
<organism evidence="4 5">
    <name type="scientific">Ktedonospora formicarum</name>
    <dbReference type="NCBI Taxonomy" id="2778364"/>
    <lineage>
        <taxon>Bacteria</taxon>
        <taxon>Bacillati</taxon>
        <taxon>Chloroflexota</taxon>
        <taxon>Ktedonobacteria</taxon>
        <taxon>Ktedonobacterales</taxon>
        <taxon>Ktedonobacteraceae</taxon>
        <taxon>Ktedonospora</taxon>
    </lineage>
</organism>
<dbReference type="PROSITE" id="PS01031">
    <property type="entry name" value="SHSP"/>
    <property type="match status" value="1"/>
</dbReference>
<sequence>MPEQAKIQHIPVKVYRTSGRLMVAAPMPGLQPEDIGIEVTADNRLILQGEIRGLLKDIKELVTDEWSVGGYQREMTLPAMVDAEQANVTYGNGVIVVTFLISAKTIPARLTVPRVAPDHGVRVGNVGHRAV</sequence>
<gene>
    <name evidence="4" type="ORF">KSX_36660</name>
</gene>
<evidence type="ECO:0000256" key="2">
    <source>
        <dbReference type="RuleBase" id="RU003616"/>
    </source>
</evidence>
<evidence type="ECO:0000259" key="3">
    <source>
        <dbReference type="PROSITE" id="PS01031"/>
    </source>
</evidence>
<dbReference type="AlphaFoldDB" id="A0A8J3I2G8"/>